<comment type="subunit">
    <text evidence="4 8">Homotetramer.</text>
</comment>
<keyword evidence="9" id="KW-0732">Signal</keyword>
<comment type="catalytic activity">
    <reaction evidence="1 8">
        <text>5-hydroxyisourate + H2O = 5-hydroxy-2-oxo-4-ureido-2,5-dihydro-1H-imidazole-5-carboxylate + H(+)</text>
        <dbReference type="Rhea" id="RHEA:23736"/>
        <dbReference type="ChEBI" id="CHEBI:15377"/>
        <dbReference type="ChEBI" id="CHEBI:15378"/>
        <dbReference type="ChEBI" id="CHEBI:18072"/>
        <dbReference type="ChEBI" id="CHEBI:58639"/>
        <dbReference type="EC" id="3.5.2.17"/>
    </reaction>
</comment>
<evidence type="ECO:0000256" key="5">
    <source>
        <dbReference type="ARBA" id="ARBA00022631"/>
    </source>
</evidence>
<dbReference type="CDD" id="cd05822">
    <property type="entry name" value="TLP_HIUase"/>
    <property type="match status" value="1"/>
</dbReference>
<dbReference type="Pfam" id="PF00576">
    <property type="entry name" value="Transthyretin"/>
    <property type="match status" value="1"/>
</dbReference>
<sequence>MRKNVILTVIALMMSLSSVMAQDKVYQLSSHILDINTGRPAQGVKIVLSKLSGENNWSVMEERTTDGNGRVKDFLEKRTGADNRGVYKLTYYVAPYFESQAQDTFYPFIDVVFEIKDDSHYHVPITLSPYGYSTYRGS</sequence>
<dbReference type="InterPro" id="IPR036817">
    <property type="entry name" value="Transthyretin/HIU_hydrolase_sf"/>
</dbReference>
<organism evidence="11 12">
    <name type="scientific">Xylanibacter rarus</name>
    <dbReference type="NCBI Taxonomy" id="1676614"/>
    <lineage>
        <taxon>Bacteria</taxon>
        <taxon>Pseudomonadati</taxon>
        <taxon>Bacteroidota</taxon>
        <taxon>Bacteroidia</taxon>
        <taxon>Bacteroidales</taxon>
        <taxon>Prevotellaceae</taxon>
        <taxon>Xylanibacter</taxon>
    </lineage>
</organism>
<dbReference type="InterPro" id="IPR023416">
    <property type="entry name" value="Transthyretin/HIU_hydrolase_d"/>
</dbReference>
<comment type="function">
    <text evidence="2">Catalyzes the hydrolysis of 5-hydroxyisourate (HIU) to 2-oxo-4-hydroxy-4-carboxy-5-ureidoimidazoline (OHCU).</text>
</comment>
<evidence type="ECO:0000313" key="12">
    <source>
        <dbReference type="Proteomes" id="UP000036951"/>
    </source>
</evidence>
<evidence type="ECO:0000256" key="7">
    <source>
        <dbReference type="PIRSR" id="PIRSR600895-51"/>
    </source>
</evidence>
<protein>
    <recommendedName>
        <fullName evidence="8">5-hydroxyisourate hydrolase</fullName>
        <shortName evidence="8">HIU hydrolase</shortName>
        <shortName evidence="8">HIUHase</shortName>
        <ecNumber evidence="8">3.5.2.17</ecNumber>
    </recommendedName>
</protein>
<keyword evidence="12" id="KW-1185">Reference proteome</keyword>
<evidence type="ECO:0000256" key="9">
    <source>
        <dbReference type="SAM" id="SignalP"/>
    </source>
</evidence>
<keyword evidence="6 8" id="KW-0378">Hydrolase</keyword>
<gene>
    <name evidence="11" type="ORF">ACU52_07295</name>
</gene>
<dbReference type="InterPro" id="IPR014306">
    <property type="entry name" value="Hydroxyisourate_hydrolase"/>
</dbReference>
<evidence type="ECO:0000256" key="2">
    <source>
        <dbReference type="ARBA" id="ARBA00002704"/>
    </source>
</evidence>
<dbReference type="InterPro" id="IPR000895">
    <property type="entry name" value="Transthyretin/HIU_hydrolase"/>
</dbReference>
<dbReference type="InterPro" id="IPR023419">
    <property type="entry name" value="Transthyretin_CS"/>
</dbReference>
<name>A0A8E1URV9_9BACT</name>
<feature type="signal peptide" evidence="9">
    <location>
        <begin position="1"/>
        <end position="21"/>
    </location>
</feature>
<dbReference type="RefSeq" id="WP_053398307.1">
    <property type="nucleotide sequence ID" value="NZ_DAWBWQ010000019.1"/>
</dbReference>
<reference evidence="11 12" key="1">
    <citation type="submission" date="2015-06" db="EMBL/GenBank/DDBJ databases">
        <title>Prevotella sp. 109, sp. nov., a novel member of the family Prevotellaceae isolated from human faeces.</title>
        <authorList>
            <person name="Shkoporov A.N."/>
            <person name="Chaplin A.V."/>
            <person name="Kafarskaia L.I."/>
            <person name="Efimov B.A."/>
        </authorList>
    </citation>
    <scope>NUCLEOTIDE SEQUENCE [LARGE SCALE GENOMIC DNA]</scope>
    <source>
        <strain evidence="11 12">109</strain>
    </source>
</reference>
<comment type="caution">
    <text evidence="11">The sequence shown here is derived from an EMBL/GenBank/DDBJ whole genome shotgun (WGS) entry which is preliminary data.</text>
</comment>
<comment type="similarity">
    <text evidence="3 8">Belongs to the transthyretin family. 5-hydroxyisourate hydrolase subfamily.</text>
</comment>
<accession>A0A8E1URV9</accession>
<dbReference type="InterPro" id="IPR023418">
    <property type="entry name" value="Thyroxine_BS"/>
</dbReference>
<dbReference type="AlphaFoldDB" id="A0A8E1URV9"/>
<dbReference type="Gene3D" id="2.60.40.180">
    <property type="entry name" value="Transthyretin/hydroxyisourate hydrolase domain"/>
    <property type="match status" value="1"/>
</dbReference>
<dbReference type="PANTHER" id="PTHR10395:SF7">
    <property type="entry name" value="5-HYDROXYISOURATE HYDROLASE"/>
    <property type="match status" value="1"/>
</dbReference>
<evidence type="ECO:0000256" key="6">
    <source>
        <dbReference type="ARBA" id="ARBA00022801"/>
    </source>
</evidence>
<dbReference type="EC" id="3.5.2.17" evidence="8"/>
<evidence type="ECO:0000256" key="4">
    <source>
        <dbReference type="ARBA" id="ARBA00011881"/>
    </source>
</evidence>
<proteinExistence type="inferred from homology"/>
<dbReference type="SMART" id="SM00095">
    <property type="entry name" value="TR_THY"/>
    <property type="match status" value="1"/>
</dbReference>
<dbReference type="NCBIfam" id="TIGR02962">
    <property type="entry name" value="hdxy_isourate"/>
    <property type="match status" value="1"/>
</dbReference>
<feature type="binding site" evidence="7">
    <location>
        <position position="135"/>
    </location>
    <ligand>
        <name>substrate</name>
    </ligand>
</feature>
<evidence type="ECO:0000256" key="8">
    <source>
        <dbReference type="RuleBase" id="RU361270"/>
    </source>
</evidence>
<dbReference type="PROSITE" id="PS00769">
    <property type="entry name" value="TRANSTHYRETIN_2"/>
    <property type="match status" value="1"/>
</dbReference>
<feature type="binding site" evidence="7">
    <location>
        <position position="70"/>
    </location>
    <ligand>
        <name>substrate</name>
    </ligand>
</feature>
<evidence type="ECO:0000256" key="3">
    <source>
        <dbReference type="ARBA" id="ARBA00009850"/>
    </source>
</evidence>
<dbReference type="OrthoDB" id="9792386at2"/>
<dbReference type="GO" id="GO:0033971">
    <property type="term" value="F:hydroxyisourate hydrolase activity"/>
    <property type="evidence" value="ECO:0007669"/>
    <property type="project" value="UniProtKB-EC"/>
</dbReference>
<evidence type="ECO:0000256" key="1">
    <source>
        <dbReference type="ARBA" id="ARBA00001043"/>
    </source>
</evidence>
<dbReference type="PANTHER" id="PTHR10395">
    <property type="entry name" value="URICASE AND TRANSTHYRETIN-RELATED"/>
    <property type="match status" value="1"/>
</dbReference>
<evidence type="ECO:0000259" key="10">
    <source>
        <dbReference type="SMART" id="SM00095"/>
    </source>
</evidence>
<dbReference type="SUPFAM" id="SSF49472">
    <property type="entry name" value="Transthyretin (synonym: prealbumin)"/>
    <property type="match status" value="1"/>
</dbReference>
<feature type="binding site" evidence="7">
    <location>
        <position position="31"/>
    </location>
    <ligand>
        <name>substrate</name>
    </ligand>
</feature>
<dbReference type="PRINTS" id="PR00189">
    <property type="entry name" value="TRNSTHYRETIN"/>
</dbReference>
<dbReference type="Proteomes" id="UP000036951">
    <property type="component" value="Unassembled WGS sequence"/>
</dbReference>
<dbReference type="GO" id="GO:0006144">
    <property type="term" value="P:purine nucleobase metabolic process"/>
    <property type="evidence" value="ECO:0007669"/>
    <property type="project" value="UniProtKB-KW"/>
</dbReference>
<dbReference type="PROSITE" id="PS00768">
    <property type="entry name" value="TRANSTHYRETIN_1"/>
    <property type="match status" value="1"/>
</dbReference>
<dbReference type="EMBL" id="LFQU01000011">
    <property type="protein sequence ID" value="KOO68632.1"/>
    <property type="molecule type" value="Genomic_DNA"/>
</dbReference>
<evidence type="ECO:0000313" key="11">
    <source>
        <dbReference type="EMBL" id="KOO68632.1"/>
    </source>
</evidence>
<keyword evidence="5 8" id="KW-0659">Purine metabolism</keyword>
<feature type="domain" description="Transthyretin/hydroxyisourate hydrolase" evidence="10">
    <location>
        <begin position="23"/>
        <end position="137"/>
    </location>
</feature>
<feature type="chain" id="PRO_5034391180" description="5-hydroxyisourate hydrolase" evidence="9">
    <location>
        <begin position="22"/>
        <end position="138"/>
    </location>
</feature>